<dbReference type="Proteomes" id="UP001221757">
    <property type="component" value="Unassembled WGS sequence"/>
</dbReference>
<evidence type="ECO:0000313" key="2">
    <source>
        <dbReference type="Proteomes" id="UP001221757"/>
    </source>
</evidence>
<dbReference type="EMBL" id="JARKIE010001060">
    <property type="protein sequence ID" value="KAJ7607823.1"/>
    <property type="molecule type" value="Genomic_DNA"/>
</dbReference>
<evidence type="ECO:0000313" key="1">
    <source>
        <dbReference type="EMBL" id="KAJ7607823.1"/>
    </source>
</evidence>
<keyword evidence="2" id="KW-1185">Reference proteome</keyword>
<protein>
    <submittedName>
        <fullName evidence="1">Uncharacterized protein</fullName>
    </submittedName>
</protein>
<accession>A0AAD7B1S0</accession>
<gene>
    <name evidence="1" type="ORF">B0H17DRAFT_1226999</name>
</gene>
<comment type="caution">
    <text evidence="1">The sequence shown here is derived from an EMBL/GenBank/DDBJ whole genome shotgun (WGS) entry which is preliminary data.</text>
</comment>
<dbReference type="AlphaFoldDB" id="A0AAD7B1S0"/>
<sequence length="303" mass="33460">MVFAGSVVAIMRRSDARIGATVTLSLPEDCNSEAVELWNKQCEFLREISVKDAEDAGVETAAVWGDEAVITTTIPSLAINIAYSSIPQWGYTSPRVDGLDISEGEDISISCCLRRHERISGGILEMCPESLHDWVDIVSLMASAYKIPRTVADPTTGAGFDMYTLALTIGTVLSVEKCDEAFVFILGPPCFNQELADHFYRESHGLIEMVWLHHNFALSVEEIKAFRTGLVVTSIQVIVDKDRIGSAQELKDLTMGDYLVYSGSIRKIRIQGEASPSRSRPSLELTFVQRVVSYIHQFSGCKN</sequence>
<reference evidence="1" key="1">
    <citation type="submission" date="2023-03" db="EMBL/GenBank/DDBJ databases">
        <title>Massive genome expansion in bonnet fungi (Mycena s.s.) driven by repeated elements and novel gene families across ecological guilds.</title>
        <authorList>
            <consortium name="Lawrence Berkeley National Laboratory"/>
            <person name="Harder C.B."/>
            <person name="Miyauchi S."/>
            <person name="Viragh M."/>
            <person name="Kuo A."/>
            <person name="Thoen E."/>
            <person name="Andreopoulos B."/>
            <person name="Lu D."/>
            <person name="Skrede I."/>
            <person name="Drula E."/>
            <person name="Henrissat B."/>
            <person name="Morin E."/>
            <person name="Kohler A."/>
            <person name="Barry K."/>
            <person name="LaButti K."/>
            <person name="Morin E."/>
            <person name="Salamov A."/>
            <person name="Lipzen A."/>
            <person name="Mereny Z."/>
            <person name="Hegedus B."/>
            <person name="Baldrian P."/>
            <person name="Stursova M."/>
            <person name="Weitz H."/>
            <person name="Taylor A."/>
            <person name="Grigoriev I.V."/>
            <person name="Nagy L.G."/>
            <person name="Martin F."/>
            <person name="Kauserud H."/>
        </authorList>
    </citation>
    <scope>NUCLEOTIDE SEQUENCE</scope>
    <source>
        <strain evidence="1">CBHHK067</strain>
    </source>
</reference>
<organism evidence="1 2">
    <name type="scientific">Mycena rosella</name>
    <name type="common">Pink bonnet</name>
    <name type="synonym">Agaricus rosellus</name>
    <dbReference type="NCBI Taxonomy" id="1033263"/>
    <lineage>
        <taxon>Eukaryota</taxon>
        <taxon>Fungi</taxon>
        <taxon>Dikarya</taxon>
        <taxon>Basidiomycota</taxon>
        <taxon>Agaricomycotina</taxon>
        <taxon>Agaricomycetes</taxon>
        <taxon>Agaricomycetidae</taxon>
        <taxon>Agaricales</taxon>
        <taxon>Marasmiineae</taxon>
        <taxon>Mycenaceae</taxon>
        <taxon>Mycena</taxon>
    </lineage>
</organism>
<proteinExistence type="predicted"/>
<name>A0AAD7B1S0_MYCRO</name>